<reference evidence="2 3" key="1">
    <citation type="submission" date="2014-06" db="EMBL/GenBank/DDBJ databases">
        <authorList>
            <person name="Swart Estienne"/>
        </authorList>
    </citation>
    <scope>NUCLEOTIDE SEQUENCE [LARGE SCALE GENOMIC DNA]</scope>
    <source>
        <strain evidence="2 3">130c</strain>
    </source>
</reference>
<gene>
    <name evidence="2" type="primary">Contig9852.g10532</name>
    <name evidence="2" type="ORF">STYLEM_2700</name>
</gene>
<evidence type="ECO:0000313" key="2">
    <source>
        <dbReference type="EMBL" id="CDW73714.1"/>
    </source>
</evidence>
<dbReference type="InParanoid" id="A0A077ZV01"/>
<keyword evidence="3" id="KW-1185">Reference proteome</keyword>
<organism evidence="2 3">
    <name type="scientific">Stylonychia lemnae</name>
    <name type="common">Ciliate</name>
    <dbReference type="NCBI Taxonomy" id="5949"/>
    <lineage>
        <taxon>Eukaryota</taxon>
        <taxon>Sar</taxon>
        <taxon>Alveolata</taxon>
        <taxon>Ciliophora</taxon>
        <taxon>Intramacronucleata</taxon>
        <taxon>Spirotrichea</taxon>
        <taxon>Stichotrichia</taxon>
        <taxon>Sporadotrichida</taxon>
        <taxon>Oxytrichidae</taxon>
        <taxon>Stylonychinae</taxon>
        <taxon>Stylonychia</taxon>
    </lineage>
</organism>
<sequence>MNEARQKKLSEYGQNNIFGQSKQNKNNTQRAYNNQNNWENRSMMSMNSSRYNDFSDTTSVYSLATSVTSFGQMSQSTSMSKRDPNMTQEERLKRDFDRYQRHLARKYQRQVEKQRQKLFGQSEIAMGQKGGTQIKNINLHNRDSAQKQVRSSEVKLSTDNLNKLSTTQNIQNMQLRQTNGRNQFSKTQNLVIPKVQGNLSVHSGFSQRSNSGHLSSADRKMNNLTSNLFKENQDKSNRASDVKLEKAQLATIANWKNALNNKKTYTAPKVVKIDPFKERQKMLSSNVFEGSRDYSHHQPSSRKFIDYDNLYDQKRMNDPMYSDLFDQCMNTGGRKPSPIRKKFDEIGFTQQDWTHQDLQQKMKRDYSDYKPRDQMLKEFKGTINPLKVVKIDLN</sequence>
<protein>
    <submittedName>
        <fullName evidence="2">Uncharacterized protein</fullName>
    </submittedName>
</protein>
<name>A0A077ZV01_STYLE</name>
<feature type="compositionally biased region" description="Basic and acidic residues" evidence="1">
    <location>
        <begin position="1"/>
        <end position="10"/>
    </location>
</feature>
<dbReference type="EMBL" id="CCKQ01002604">
    <property type="protein sequence ID" value="CDW73714.1"/>
    <property type="molecule type" value="Genomic_DNA"/>
</dbReference>
<proteinExistence type="predicted"/>
<feature type="compositionally biased region" description="Polar residues" evidence="1">
    <location>
        <begin position="12"/>
        <end position="22"/>
    </location>
</feature>
<evidence type="ECO:0000313" key="3">
    <source>
        <dbReference type="Proteomes" id="UP000039865"/>
    </source>
</evidence>
<dbReference type="Proteomes" id="UP000039865">
    <property type="component" value="Unassembled WGS sequence"/>
</dbReference>
<accession>A0A077ZV01</accession>
<feature type="region of interest" description="Disordered" evidence="1">
    <location>
        <begin position="1"/>
        <end position="29"/>
    </location>
</feature>
<dbReference type="AlphaFoldDB" id="A0A077ZV01"/>
<evidence type="ECO:0000256" key="1">
    <source>
        <dbReference type="SAM" id="MobiDB-lite"/>
    </source>
</evidence>